<dbReference type="InterPro" id="IPR011006">
    <property type="entry name" value="CheY-like_superfamily"/>
</dbReference>
<gene>
    <name evidence="9" type="ORF">EQG63_11310</name>
</gene>
<dbReference type="Gene3D" id="3.30.565.10">
    <property type="entry name" value="Histidine kinase-like ATPase, C-terminal domain"/>
    <property type="match status" value="1"/>
</dbReference>
<dbReference type="Pfam" id="PF00072">
    <property type="entry name" value="Response_reg"/>
    <property type="match status" value="1"/>
</dbReference>
<dbReference type="InterPro" id="IPR005467">
    <property type="entry name" value="His_kinase_dom"/>
</dbReference>
<evidence type="ECO:0000256" key="3">
    <source>
        <dbReference type="ARBA" id="ARBA00022553"/>
    </source>
</evidence>
<dbReference type="EC" id="2.7.13.3" evidence="2"/>
<feature type="chain" id="PRO_5020459585" description="histidine kinase" evidence="6">
    <location>
        <begin position="22"/>
        <end position="728"/>
    </location>
</feature>
<evidence type="ECO:0000256" key="2">
    <source>
        <dbReference type="ARBA" id="ARBA00012438"/>
    </source>
</evidence>
<keyword evidence="3 4" id="KW-0597">Phosphoprotein</keyword>
<organism evidence="9 10">
    <name type="scientific">Flavobacterium amnicola</name>
    <dbReference type="NCBI Taxonomy" id="2506422"/>
    <lineage>
        <taxon>Bacteria</taxon>
        <taxon>Pseudomonadati</taxon>
        <taxon>Bacteroidota</taxon>
        <taxon>Flavobacteriia</taxon>
        <taxon>Flavobacteriales</taxon>
        <taxon>Flavobacteriaceae</taxon>
        <taxon>Flavobacterium</taxon>
    </lineage>
</organism>
<keyword evidence="5" id="KW-0812">Transmembrane</keyword>
<dbReference type="PANTHER" id="PTHR45339">
    <property type="entry name" value="HYBRID SIGNAL TRANSDUCTION HISTIDINE KINASE J"/>
    <property type="match status" value="1"/>
</dbReference>
<evidence type="ECO:0000256" key="6">
    <source>
        <dbReference type="SAM" id="SignalP"/>
    </source>
</evidence>
<sequence>MNKYLLPYFLLSLLLSNFSFAQEKPISKKEIQQKISNAREELSNLDCEKSLHLAEEALIGAYKFNDNVLIAKAYNVIGSNFLEFADTQKAKSYYNKALFFANKTDNDTIKDWIYNNLGAVYAYYENNTEKGIEFYKKGLVYTEKTKNKKQIAYNALNIAGAYFDEVMYDKGLPFLNKAEKQMPFIDEVEASITFNSLKGSYYSFVGQNDKAEAHYKKAISFGENDNTNLDDSYLAEAYHDFSLHYLKIKKYKEAYECLDHHNTIKDKIYNDERSEKVRTYENKLEIGEYKRQIDFIEKEKLQKENSLQKTKIIFLLFAIIFSILSYLTYILFKNNKLKKRNFEELQEVNIQLNKAKEIAEESTQLKSQFVSTITHELRTPLYGVVGITDIIANEHPELKDSEHLNSLKFSAKYLLSLVNDVLQIYKISEKKIILENTKFNIREKLESIKNSLQILSTKNGNTIKLEIDENVPKIIIGDSLRLSQIFMNLINNSLKFTENGNIFVKVNLLEREGNFCKIKFQVIDNGIGISKEDHEKVFQEFVQIERREDDYQGTGLGLPIVKKLIELFGGEIELESEEGVGTTISFVITFETSLEEVTDNQQNRIDFKEREIKILLVEDNKINQVVTKKLLNSFNFKTIVVEDGYKAVERIKDDSFDLILMDINMPKINGFETTKLIRSMGVETPIIALTAFDKQEVEGQALESGMSGVLIKPFEKEDLYDLITSLVK</sequence>
<dbReference type="InterPro" id="IPR019734">
    <property type="entry name" value="TPR_rpt"/>
</dbReference>
<evidence type="ECO:0000259" key="7">
    <source>
        <dbReference type="PROSITE" id="PS50109"/>
    </source>
</evidence>
<proteinExistence type="predicted"/>
<dbReference type="InterPro" id="IPR036097">
    <property type="entry name" value="HisK_dim/P_sf"/>
</dbReference>
<dbReference type="Proteomes" id="UP000290283">
    <property type="component" value="Unassembled WGS sequence"/>
</dbReference>
<dbReference type="Gene3D" id="3.40.50.2300">
    <property type="match status" value="1"/>
</dbReference>
<dbReference type="SMART" id="SM00388">
    <property type="entry name" value="HisKA"/>
    <property type="match status" value="1"/>
</dbReference>
<dbReference type="SMART" id="SM00028">
    <property type="entry name" value="TPR"/>
    <property type="match status" value="4"/>
</dbReference>
<dbReference type="Gene3D" id="1.10.287.130">
    <property type="match status" value="1"/>
</dbReference>
<dbReference type="PROSITE" id="PS50110">
    <property type="entry name" value="RESPONSE_REGULATORY"/>
    <property type="match status" value="1"/>
</dbReference>
<feature type="signal peptide" evidence="6">
    <location>
        <begin position="1"/>
        <end position="21"/>
    </location>
</feature>
<dbReference type="CDD" id="cd00082">
    <property type="entry name" value="HisKA"/>
    <property type="match status" value="1"/>
</dbReference>
<dbReference type="CDD" id="cd17546">
    <property type="entry name" value="REC_hyHK_CKI1_RcsC-like"/>
    <property type="match status" value="1"/>
</dbReference>
<dbReference type="InterPro" id="IPR003594">
    <property type="entry name" value="HATPase_dom"/>
</dbReference>
<keyword evidence="6" id="KW-0732">Signal</keyword>
<dbReference type="Pfam" id="PF00512">
    <property type="entry name" value="HisKA"/>
    <property type="match status" value="1"/>
</dbReference>
<keyword evidence="5" id="KW-1133">Transmembrane helix</keyword>
<evidence type="ECO:0000313" key="10">
    <source>
        <dbReference type="Proteomes" id="UP000290283"/>
    </source>
</evidence>
<dbReference type="InterPro" id="IPR001789">
    <property type="entry name" value="Sig_transdc_resp-reg_receiver"/>
</dbReference>
<dbReference type="FunFam" id="3.30.565.10:FF:000010">
    <property type="entry name" value="Sensor histidine kinase RcsC"/>
    <property type="match status" value="1"/>
</dbReference>
<dbReference type="GO" id="GO:0000155">
    <property type="term" value="F:phosphorelay sensor kinase activity"/>
    <property type="evidence" value="ECO:0007669"/>
    <property type="project" value="InterPro"/>
</dbReference>
<dbReference type="SUPFAM" id="SSF48452">
    <property type="entry name" value="TPR-like"/>
    <property type="match status" value="2"/>
</dbReference>
<evidence type="ECO:0000256" key="4">
    <source>
        <dbReference type="PROSITE-ProRule" id="PRU00169"/>
    </source>
</evidence>
<dbReference type="RefSeq" id="WP_129436485.1">
    <property type="nucleotide sequence ID" value="NZ_SBKO01000005.1"/>
</dbReference>
<comment type="catalytic activity">
    <reaction evidence="1">
        <text>ATP + protein L-histidine = ADP + protein N-phospho-L-histidine.</text>
        <dbReference type="EC" id="2.7.13.3"/>
    </reaction>
</comment>
<feature type="domain" description="Response regulatory" evidence="8">
    <location>
        <begin position="613"/>
        <end position="727"/>
    </location>
</feature>
<dbReference type="EMBL" id="SBKO01000005">
    <property type="protein sequence ID" value="RXR17367.1"/>
    <property type="molecule type" value="Genomic_DNA"/>
</dbReference>
<keyword evidence="10" id="KW-1185">Reference proteome</keyword>
<evidence type="ECO:0000256" key="5">
    <source>
        <dbReference type="SAM" id="Phobius"/>
    </source>
</evidence>
<accession>A0A4Q1K0L7</accession>
<reference evidence="10" key="1">
    <citation type="submission" date="2019-01" db="EMBL/GenBank/DDBJ databases">
        <title>Cytophagaceae bacterium strain CAR-16.</title>
        <authorList>
            <person name="Chen W.-M."/>
        </authorList>
    </citation>
    <scope>NUCLEOTIDE SEQUENCE [LARGE SCALE GENOMIC DNA]</scope>
    <source>
        <strain evidence="10">LLJ-11</strain>
    </source>
</reference>
<dbReference type="InterPro" id="IPR011990">
    <property type="entry name" value="TPR-like_helical_dom_sf"/>
</dbReference>
<dbReference type="PANTHER" id="PTHR45339:SF5">
    <property type="entry name" value="HISTIDINE KINASE"/>
    <property type="match status" value="1"/>
</dbReference>
<comment type="caution">
    <text evidence="9">The sequence shown here is derived from an EMBL/GenBank/DDBJ whole genome shotgun (WGS) entry which is preliminary data.</text>
</comment>
<dbReference type="AlphaFoldDB" id="A0A4Q1K0L7"/>
<dbReference type="InterPro" id="IPR004358">
    <property type="entry name" value="Sig_transdc_His_kin-like_C"/>
</dbReference>
<dbReference type="PROSITE" id="PS50109">
    <property type="entry name" value="HIS_KIN"/>
    <property type="match status" value="1"/>
</dbReference>
<dbReference type="SUPFAM" id="SSF55874">
    <property type="entry name" value="ATPase domain of HSP90 chaperone/DNA topoisomerase II/histidine kinase"/>
    <property type="match status" value="1"/>
</dbReference>
<name>A0A4Q1K0L7_9FLAO</name>
<dbReference type="InterPro" id="IPR036890">
    <property type="entry name" value="HATPase_C_sf"/>
</dbReference>
<evidence type="ECO:0000313" key="9">
    <source>
        <dbReference type="EMBL" id="RXR17367.1"/>
    </source>
</evidence>
<keyword evidence="5" id="KW-0472">Membrane</keyword>
<feature type="transmembrane region" description="Helical" evidence="5">
    <location>
        <begin position="312"/>
        <end position="332"/>
    </location>
</feature>
<evidence type="ECO:0000259" key="8">
    <source>
        <dbReference type="PROSITE" id="PS50110"/>
    </source>
</evidence>
<dbReference type="Gene3D" id="1.25.40.10">
    <property type="entry name" value="Tetratricopeptide repeat domain"/>
    <property type="match status" value="1"/>
</dbReference>
<dbReference type="SUPFAM" id="SSF47384">
    <property type="entry name" value="Homodimeric domain of signal transducing histidine kinase"/>
    <property type="match status" value="1"/>
</dbReference>
<dbReference type="CDD" id="cd16922">
    <property type="entry name" value="HATPase_EvgS-ArcB-TorS-like"/>
    <property type="match status" value="1"/>
</dbReference>
<dbReference type="OrthoDB" id="4457677at2"/>
<dbReference type="Pfam" id="PF02518">
    <property type="entry name" value="HATPase_c"/>
    <property type="match status" value="1"/>
</dbReference>
<dbReference type="SUPFAM" id="SSF52172">
    <property type="entry name" value="CheY-like"/>
    <property type="match status" value="1"/>
</dbReference>
<evidence type="ECO:0000256" key="1">
    <source>
        <dbReference type="ARBA" id="ARBA00000085"/>
    </source>
</evidence>
<dbReference type="InterPro" id="IPR003661">
    <property type="entry name" value="HisK_dim/P_dom"/>
</dbReference>
<protein>
    <recommendedName>
        <fullName evidence="2">histidine kinase</fullName>
        <ecNumber evidence="2">2.7.13.3</ecNumber>
    </recommendedName>
</protein>
<feature type="modified residue" description="4-aspartylphosphate" evidence="4">
    <location>
        <position position="662"/>
    </location>
</feature>
<dbReference type="SMART" id="SM00387">
    <property type="entry name" value="HATPase_c"/>
    <property type="match status" value="1"/>
</dbReference>
<dbReference type="SMART" id="SM00448">
    <property type="entry name" value="REC"/>
    <property type="match status" value="1"/>
</dbReference>
<dbReference type="PRINTS" id="PR00344">
    <property type="entry name" value="BCTRLSENSOR"/>
</dbReference>
<feature type="domain" description="Histidine kinase" evidence="7">
    <location>
        <begin position="372"/>
        <end position="592"/>
    </location>
</feature>